<dbReference type="SUPFAM" id="SSF50118">
    <property type="entry name" value="Cell growth inhibitor/plasmid maintenance toxic component"/>
    <property type="match status" value="1"/>
</dbReference>
<reference evidence="1 2" key="1">
    <citation type="journal article" date="2016" name="Nat. Commun.">
        <title>Thousands of microbial genomes shed light on interconnected biogeochemical processes in an aquifer system.</title>
        <authorList>
            <person name="Anantharaman K."/>
            <person name="Brown C.T."/>
            <person name="Hug L.A."/>
            <person name="Sharon I."/>
            <person name="Castelle C.J."/>
            <person name="Probst A.J."/>
            <person name="Thomas B.C."/>
            <person name="Singh A."/>
            <person name="Wilkins M.J."/>
            <person name="Karaoz U."/>
            <person name="Brodie E.L."/>
            <person name="Williams K.H."/>
            <person name="Hubbard S.S."/>
            <person name="Banfield J.F."/>
        </authorList>
    </citation>
    <scope>NUCLEOTIDE SEQUENCE [LARGE SCALE GENOMIC DNA]</scope>
</reference>
<dbReference type="GO" id="GO:0003677">
    <property type="term" value="F:DNA binding"/>
    <property type="evidence" value="ECO:0007669"/>
    <property type="project" value="InterPro"/>
</dbReference>
<comment type="caution">
    <text evidence="1">The sequence shown here is derived from an EMBL/GenBank/DDBJ whole genome shotgun (WGS) entry which is preliminary data.</text>
</comment>
<name>A0A1F6P0D3_9BACT</name>
<sequence length="131" mass="15930">MEEVINRFVAWIRIKTRIHLLDKIIYFREGEIWWVNLGANVGHEEEGKNDNFERPILVLRKFNEHLLWALPLTTKTKEENPYYYQYELDGKEFAAILPQLRALSSKRLIRRIKMFPIDDFEKIREEIRKLI</sequence>
<organism evidence="1 2">
    <name type="scientific">Candidatus Magasanikbacteria bacterium RIFOXYD2_FULL_36_9</name>
    <dbReference type="NCBI Taxonomy" id="1798707"/>
    <lineage>
        <taxon>Bacteria</taxon>
        <taxon>Candidatus Magasanikiibacteriota</taxon>
    </lineage>
</organism>
<dbReference type="InterPro" id="IPR003477">
    <property type="entry name" value="PemK-like"/>
</dbReference>
<dbReference type="EMBL" id="MFRC01000034">
    <property type="protein sequence ID" value="OGH89637.1"/>
    <property type="molecule type" value="Genomic_DNA"/>
</dbReference>
<dbReference type="AlphaFoldDB" id="A0A1F6P0D3"/>
<dbReference type="Gene3D" id="2.30.30.110">
    <property type="match status" value="1"/>
</dbReference>
<evidence type="ECO:0000313" key="2">
    <source>
        <dbReference type="Proteomes" id="UP000178490"/>
    </source>
</evidence>
<protein>
    <recommendedName>
        <fullName evidence="3">Toxin-antitoxin system protein</fullName>
    </recommendedName>
</protein>
<accession>A0A1F6P0D3</accession>
<dbReference type="InterPro" id="IPR011067">
    <property type="entry name" value="Plasmid_toxin/cell-grow_inhib"/>
</dbReference>
<proteinExistence type="predicted"/>
<evidence type="ECO:0000313" key="1">
    <source>
        <dbReference type="EMBL" id="OGH89637.1"/>
    </source>
</evidence>
<dbReference type="Pfam" id="PF02452">
    <property type="entry name" value="PemK_toxin"/>
    <property type="match status" value="1"/>
</dbReference>
<evidence type="ECO:0008006" key="3">
    <source>
        <dbReference type="Google" id="ProtNLM"/>
    </source>
</evidence>
<dbReference type="Proteomes" id="UP000178490">
    <property type="component" value="Unassembled WGS sequence"/>
</dbReference>
<gene>
    <name evidence="1" type="ORF">A2537_00530</name>
</gene>